<dbReference type="Gene3D" id="2.10.25.10">
    <property type="entry name" value="Laminin"/>
    <property type="match status" value="3"/>
</dbReference>
<dbReference type="PANTHER" id="PTHR10574">
    <property type="entry name" value="NETRIN/LAMININ-RELATED"/>
    <property type="match status" value="1"/>
</dbReference>
<evidence type="ECO:0000256" key="3">
    <source>
        <dbReference type="PROSITE-ProRule" id="PRU00460"/>
    </source>
</evidence>
<keyword evidence="2 3" id="KW-0424">Laminin EGF-like domain</keyword>
<accession>A0A1Y3B2Y6</accession>
<feature type="domain" description="Laminin EGF-like" evidence="4">
    <location>
        <begin position="45"/>
        <end position="91"/>
    </location>
</feature>
<dbReference type="EMBL" id="MUJZ01049179">
    <property type="protein sequence ID" value="OTF73986.1"/>
    <property type="molecule type" value="Genomic_DNA"/>
</dbReference>
<feature type="disulfide bond" evidence="3">
    <location>
        <begin position="64"/>
        <end position="73"/>
    </location>
</feature>
<dbReference type="InterPro" id="IPR002049">
    <property type="entry name" value="LE_dom"/>
</dbReference>
<comment type="caution">
    <text evidence="5">The sequence shown here is derived from an EMBL/GenBank/DDBJ whole genome shotgun (WGS) entry which is preliminary data.</text>
</comment>
<dbReference type="CDD" id="cd00055">
    <property type="entry name" value="EGF_Lam"/>
    <property type="match status" value="3"/>
</dbReference>
<dbReference type="InterPro" id="IPR050440">
    <property type="entry name" value="Laminin/Netrin_ECM"/>
</dbReference>
<feature type="disulfide bond" evidence="3">
    <location>
        <begin position="18"/>
        <end position="27"/>
    </location>
</feature>
<protein>
    <recommendedName>
        <fullName evidence="4">Laminin EGF-like domain-containing protein</fullName>
    </recommendedName>
</protein>
<evidence type="ECO:0000256" key="1">
    <source>
        <dbReference type="ARBA" id="ARBA00023157"/>
    </source>
</evidence>
<dbReference type="FunFam" id="2.10.25.10:FF:000082">
    <property type="entry name" value="Laminin subunit alpha 1"/>
    <property type="match status" value="1"/>
</dbReference>
<feature type="domain" description="Laminin EGF-like" evidence="4">
    <location>
        <begin position="1"/>
        <end position="44"/>
    </location>
</feature>
<organism evidence="5 6">
    <name type="scientific">Euroglyphus maynei</name>
    <name type="common">Mayne's house dust mite</name>
    <dbReference type="NCBI Taxonomy" id="6958"/>
    <lineage>
        <taxon>Eukaryota</taxon>
        <taxon>Metazoa</taxon>
        <taxon>Ecdysozoa</taxon>
        <taxon>Arthropoda</taxon>
        <taxon>Chelicerata</taxon>
        <taxon>Arachnida</taxon>
        <taxon>Acari</taxon>
        <taxon>Acariformes</taxon>
        <taxon>Sarcoptiformes</taxon>
        <taxon>Astigmata</taxon>
        <taxon>Psoroptidia</taxon>
        <taxon>Analgoidea</taxon>
        <taxon>Pyroglyphidae</taxon>
        <taxon>Pyroglyphinae</taxon>
        <taxon>Euroglyphus</taxon>
    </lineage>
</organism>
<comment type="caution">
    <text evidence="3">Lacks conserved residue(s) required for the propagation of feature annotation.</text>
</comment>
<feature type="disulfide bond" evidence="3">
    <location>
        <begin position="94"/>
        <end position="111"/>
    </location>
</feature>
<evidence type="ECO:0000313" key="6">
    <source>
        <dbReference type="Proteomes" id="UP000194236"/>
    </source>
</evidence>
<dbReference type="FunFam" id="2.10.25.10:FF:000074">
    <property type="entry name" value="Laminin subunit alpha"/>
    <property type="match status" value="1"/>
</dbReference>
<dbReference type="Pfam" id="PF00053">
    <property type="entry name" value="EGF_laminin"/>
    <property type="match status" value="3"/>
</dbReference>
<dbReference type="FunFam" id="2.10.25.10:FF:000189">
    <property type="entry name" value="Laminin subunit alpha 2"/>
    <property type="match status" value="1"/>
</dbReference>
<dbReference type="Proteomes" id="UP000194236">
    <property type="component" value="Unassembled WGS sequence"/>
</dbReference>
<dbReference type="PROSITE" id="PS01248">
    <property type="entry name" value="EGF_LAM_1"/>
    <property type="match status" value="2"/>
</dbReference>
<dbReference type="GO" id="GO:0009888">
    <property type="term" value="P:tissue development"/>
    <property type="evidence" value="ECO:0007669"/>
    <property type="project" value="TreeGrafter"/>
</dbReference>
<dbReference type="AlphaFoldDB" id="A0A1Y3B2Y6"/>
<feature type="disulfide bond" evidence="3">
    <location>
        <begin position="113"/>
        <end position="122"/>
    </location>
</feature>
<evidence type="ECO:0000256" key="2">
    <source>
        <dbReference type="ARBA" id="ARBA00023292"/>
    </source>
</evidence>
<name>A0A1Y3B2Y6_EURMA</name>
<feature type="domain" description="Laminin EGF-like" evidence="4">
    <location>
        <begin position="92"/>
        <end position="137"/>
    </location>
</feature>
<proteinExistence type="predicted"/>
<keyword evidence="6" id="KW-1185">Reference proteome</keyword>
<sequence length="158" mass="16690">MTGSYSSVCNEMTGQCECKPGVGGLHCDQCLPGYYGFGPNGCAACEPCTAPGHICDSKTGKCVCPPNTAGPTCNDCAPGTWGFDVLAGCQTCDCNLQGSVSNECNHKTGECVCLDGFEGMHCEKCKFGYYRFPNCRRCDCHEPGTDPSACRENGLCQC</sequence>
<dbReference type="PANTHER" id="PTHR10574:SF406">
    <property type="entry name" value="LAMININ SUBUNIT ALPHA 5"/>
    <property type="match status" value="1"/>
</dbReference>
<feature type="disulfide bond" evidence="3">
    <location>
        <begin position="92"/>
        <end position="104"/>
    </location>
</feature>
<feature type="non-terminal residue" evidence="5">
    <location>
        <position position="158"/>
    </location>
</feature>
<dbReference type="OrthoDB" id="8545473at2759"/>
<dbReference type="PRINTS" id="PR00011">
    <property type="entry name" value="EGFLAMININ"/>
</dbReference>
<keyword evidence="1 3" id="KW-1015">Disulfide bond</keyword>
<dbReference type="SMART" id="SM00180">
    <property type="entry name" value="EGF_Lam"/>
    <property type="match status" value="3"/>
</dbReference>
<evidence type="ECO:0000313" key="5">
    <source>
        <dbReference type="EMBL" id="OTF73986.1"/>
    </source>
</evidence>
<dbReference type="SUPFAM" id="SSF57196">
    <property type="entry name" value="EGF/Laminin"/>
    <property type="match status" value="3"/>
</dbReference>
<dbReference type="PROSITE" id="PS50027">
    <property type="entry name" value="EGF_LAM_2"/>
    <property type="match status" value="3"/>
</dbReference>
<reference evidence="5 6" key="1">
    <citation type="submission" date="2017-03" db="EMBL/GenBank/DDBJ databases">
        <title>Genome Survey of Euroglyphus maynei.</title>
        <authorList>
            <person name="Arlian L.G."/>
            <person name="Morgan M.S."/>
            <person name="Rider S.D."/>
        </authorList>
    </citation>
    <scope>NUCLEOTIDE SEQUENCE [LARGE SCALE GENOMIC DNA]</scope>
    <source>
        <strain evidence="5">Arlian Lab</strain>
        <tissue evidence="5">Whole body</tissue>
    </source>
</reference>
<dbReference type="GO" id="GO:0009887">
    <property type="term" value="P:animal organ morphogenesis"/>
    <property type="evidence" value="ECO:0007669"/>
    <property type="project" value="TreeGrafter"/>
</dbReference>
<evidence type="ECO:0000259" key="4">
    <source>
        <dbReference type="PROSITE" id="PS50027"/>
    </source>
</evidence>
<gene>
    <name evidence="5" type="ORF">BLA29_012996</name>
</gene>